<dbReference type="EMBL" id="VORU01000002">
    <property type="protein sequence ID" value="TXD70115.1"/>
    <property type="molecule type" value="Genomic_DNA"/>
</dbReference>
<dbReference type="GO" id="GO:0005886">
    <property type="term" value="C:plasma membrane"/>
    <property type="evidence" value="ECO:0007669"/>
    <property type="project" value="UniProtKB-SubCell"/>
</dbReference>
<organism evidence="10 11">
    <name type="scientific">Aequorivita lipolytica</name>
    <dbReference type="NCBI Taxonomy" id="153267"/>
    <lineage>
        <taxon>Bacteria</taxon>
        <taxon>Pseudomonadati</taxon>
        <taxon>Bacteroidota</taxon>
        <taxon>Flavobacteriia</taxon>
        <taxon>Flavobacteriales</taxon>
        <taxon>Flavobacteriaceae</taxon>
        <taxon>Aequorivita</taxon>
    </lineage>
</organism>
<dbReference type="GO" id="GO:0008381">
    <property type="term" value="F:mechanosensitive monoatomic ion channel activity"/>
    <property type="evidence" value="ECO:0007669"/>
    <property type="project" value="InterPro"/>
</dbReference>
<evidence type="ECO:0000259" key="8">
    <source>
        <dbReference type="Pfam" id="PF00924"/>
    </source>
</evidence>
<dbReference type="SUPFAM" id="SSF50182">
    <property type="entry name" value="Sm-like ribonucleoproteins"/>
    <property type="match status" value="1"/>
</dbReference>
<evidence type="ECO:0000313" key="11">
    <source>
        <dbReference type="Proteomes" id="UP000321945"/>
    </source>
</evidence>
<keyword evidence="4 7" id="KW-0812">Transmembrane</keyword>
<evidence type="ECO:0000313" key="10">
    <source>
        <dbReference type="EMBL" id="TXD70115.1"/>
    </source>
</evidence>
<dbReference type="Pfam" id="PF21082">
    <property type="entry name" value="MS_channel_3rd"/>
    <property type="match status" value="1"/>
</dbReference>
<evidence type="ECO:0000256" key="5">
    <source>
        <dbReference type="ARBA" id="ARBA00022989"/>
    </source>
</evidence>
<dbReference type="InterPro" id="IPR010920">
    <property type="entry name" value="LSM_dom_sf"/>
</dbReference>
<keyword evidence="5 7" id="KW-1133">Transmembrane helix</keyword>
<dbReference type="PANTHER" id="PTHR30221:SF1">
    <property type="entry name" value="SMALL-CONDUCTANCE MECHANOSENSITIVE CHANNEL"/>
    <property type="match status" value="1"/>
</dbReference>
<feature type="domain" description="Mechanosensitive ion channel MscS C-terminal" evidence="9">
    <location>
        <begin position="255"/>
        <end position="345"/>
    </location>
</feature>
<dbReference type="InterPro" id="IPR023408">
    <property type="entry name" value="MscS_beta-dom_sf"/>
</dbReference>
<proteinExistence type="inferred from homology"/>
<dbReference type="InterPro" id="IPR045275">
    <property type="entry name" value="MscS_archaea/bacteria_type"/>
</dbReference>
<evidence type="ECO:0000259" key="9">
    <source>
        <dbReference type="Pfam" id="PF21082"/>
    </source>
</evidence>
<dbReference type="Gene3D" id="2.30.30.60">
    <property type="match status" value="1"/>
</dbReference>
<keyword evidence="3" id="KW-1003">Cell membrane</keyword>
<keyword evidence="6 7" id="KW-0472">Membrane</keyword>
<feature type="transmembrane region" description="Helical" evidence="7">
    <location>
        <begin position="58"/>
        <end position="77"/>
    </location>
</feature>
<dbReference type="InterPro" id="IPR011066">
    <property type="entry name" value="MscS_channel_C_sf"/>
</dbReference>
<dbReference type="Gene3D" id="1.10.287.1260">
    <property type="match status" value="1"/>
</dbReference>
<name>A0A5C6YSZ7_9FLAO</name>
<protein>
    <submittedName>
        <fullName evidence="10">Mechanosensitive ion channel family protein</fullName>
    </submittedName>
</protein>
<evidence type="ECO:0000256" key="7">
    <source>
        <dbReference type="SAM" id="Phobius"/>
    </source>
</evidence>
<feature type="transmembrane region" description="Helical" evidence="7">
    <location>
        <begin position="163"/>
        <end position="192"/>
    </location>
</feature>
<keyword evidence="11" id="KW-1185">Reference proteome</keyword>
<comment type="caution">
    <text evidence="10">The sequence shown here is derived from an EMBL/GenBank/DDBJ whole genome shotgun (WGS) entry which is preliminary data.</text>
</comment>
<dbReference type="InterPro" id="IPR006685">
    <property type="entry name" value="MscS_channel_2nd"/>
</dbReference>
<reference evidence="10 11" key="1">
    <citation type="submission" date="2019-08" db="EMBL/GenBank/DDBJ databases">
        <title>Genome of Aequorivita lipolytica Y10-2 (type strain).</title>
        <authorList>
            <person name="Bowman J.P."/>
        </authorList>
    </citation>
    <scope>NUCLEOTIDE SEQUENCE [LARGE SCALE GENOMIC DNA]</scope>
    <source>
        <strain evidence="10 11">Y10-2</strain>
    </source>
</reference>
<sequence>MIEFLETYKTELFYSLGVILAVVLLRIATNLFHRWLVLRGQKRVPGIQPTAITLVKRILNSLWLVMGLMALIFLFFEDAYQKFKHDFQVVLYLGVVSVITIVIASSVHFWFKKSIKRKINDKEDPTAFKFLRYIAVFAVYLIGVLIALLAFPSLKGVAQTALGGAGVIALIAGVASQEALANLVGGVFIISFKPFKIGDIIKVTDTMVGTVVDITLRHTVLRNFDNKMIVIPNAIINKEKLINYNLFDLKICERIEFEISYESNLDLAKKIMKEECEAHPLIIDNRSDIDILDGSQMVRTALVSINESTLTVRAWCWARNYEDSFNMRCDLLESVKNRFDKEGIDLAYPHRTIVFKDNKVETETGKSNSEEEDKSK</sequence>
<evidence type="ECO:0000256" key="3">
    <source>
        <dbReference type="ARBA" id="ARBA00022475"/>
    </source>
</evidence>
<dbReference type="AlphaFoldDB" id="A0A5C6YSZ7"/>
<feature type="transmembrane region" description="Helical" evidence="7">
    <location>
        <begin position="130"/>
        <end position="151"/>
    </location>
</feature>
<gene>
    <name evidence="10" type="ORF">ESV24_02795</name>
</gene>
<comment type="similarity">
    <text evidence="2">Belongs to the MscS (TC 1.A.23) family.</text>
</comment>
<dbReference type="InterPro" id="IPR049278">
    <property type="entry name" value="MS_channel_C"/>
</dbReference>
<dbReference type="RefSeq" id="WP_111815115.1">
    <property type="nucleotide sequence ID" value="NZ_CBCRZQ010000003.1"/>
</dbReference>
<comment type="subcellular location">
    <subcellularLocation>
        <location evidence="1">Cell membrane</location>
        <topology evidence="1">Multi-pass membrane protein</topology>
    </subcellularLocation>
</comment>
<evidence type="ECO:0000256" key="2">
    <source>
        <dbReference type="ARBA" id="ARBA00008017"/>
    </source>
</evidence>
<accession>A0A5C6YSZ7</accession>
<dbReference type="Gene3D" id="3.30.70.100">
    <property type="match status" value="1"/>
</dbReference>
<dbReference type="Proteomes" id="UP000321945">
    <property type="component" value="Unassembled WGS sequence"/>
</dbReference>
<feature type="domain" description="Mechanosensitive ion channel MscS" evidence="8">
    <location>
        <begin position="180"/>
        <end position="245"/>
    </location>
</feature>
<dbReference type="Pfam" id="PF00924">
    <property type="entry name" value="MS_channel_2nd"/>
    <property type="match status" value="1"/>
</dbReference>
<evidence type="ECO:0000256" key="1">
    <source>
        <dbReference type="ARBA" id="ARBA00004651"/>
    </source>
</evidence>
<evidence type="ECO:0000256" key="4">
    <source>
        <dbReference type="ARBA" id="ARBA00022692"/>
    </source>
</evidence>
<feature type="transmembrane region" description="Helical" evidence="7">
    <location>
        <begin position="89"/>
        <end position="110"/>
    </location>
</feature>
<dbReference type="SUPFAM" id="SSF82689">
    <property type="entry name" value="Mechanosensitive channel protein MscS (YggB), C-terminal domain"/>
    <property type="match status" value="1"/>
</dbReference>
<feature type="transmembrane region" description="Helical" evidence="7">
    <location>
        <begin position="12"/>
        <end position="37"/>
    </location>
</feature>
<dbReference type="PANTHER" id="PTHR30221">
    <property type="entry name" value="SMALL-CONDUCTANCE MECHANOSENSITIVE CHANNEL"/>
    <property type="match status" value="1"/>
</dbReference>
<dbReference type="OrthoDB" id="9809206at2"/>
<evidence type="ECO:0000256" key="6">
    <source>
        <dbReference type="ARBA" id="ARBA00023136"/>
    </source>
</evidence>